<keyword evidence="6 10" id="KW-0547">Nucleotide-binding</keyword>
<dbReference type="InterPro" id="IPR000756">
    <property type="entry name" value="Diacylglycerol_kin_accessory"/>
</dbReference>
<dbReference type="SMART" id="SM00045">
    <property type="entry name" value="DAGKa"/>
    <property type="match status" value="1"/>
</dbReference>
<keyword evidence="7 10" id="KW-0418">Kinase</keyword>
<protein>
    <recommendedName>
        <fullName evidence="10">Diacylglycerol kinase</fullName>
        <shortName evidence="10">DAG kinase</shortName>
        <ecNumber evidence="10">2.7.1.107</ecNumber>
    </recommendedName>
</protein>
<dbReference type="Pfam" id="PF00130">
    <property type="entry name" value="C1_1"/>
    <property type="match status" value="1"/>
</dbReference>
<name>A0AAV8WA37_9CUCU</name>
<feature type="domain" description="Phorbol-ester/DAG-type" evidence="12">
    <location>
        <begin position="539"/>
        <end position="590"/>
    </location>
</feature>
<dbReference type="InterPro" id="IPR001206">
    <property type="entry name" value="Diacylglycerol_kinase_cat_dom"/>
</dbReference>
<keyword evidence="3 10" id="KW-0808">Transferase</keyword>
<dbReference type="GO" id="GO:0005634">
    <property type="term" value="C:nucleus"/>
    <property type="evidence" value="ECO:0007669"/>
    <property type="project" value="InterPro"/>
</dbReference>
<evidence type="ECO:0000256" key="11">
    <source>
        <dbReference type="SAM" id="MobiDB-lite"/>
    </source>
</evidence>
<keyword evidence="4" id="KW-0479">Metal-binding</keyword>
<dbReference type="GO" id="GO:0016020">
    <property type="term" value="C:membrane"/>
    <property type="evidence" value="ECO:0007669"/>
    <property type="project" value="TreeGrafter"/>
</dbReference>
<gene>
    <name evidence="14" type="ORF">NQ315_001732</name>
</gene>
<evidence type="ECO:0000256" key="10">
    <source>
        <dbReference type="RuleBase" id="RU361128"/>
    </source>
</evidence>
<keyword evidence="5" id="KW-0677">Repeat</keyword>
<keyword evidence="9 10" id="KW-0067">ATP-binding</keyword>
<evidence type="ECO:0000259" key="12">
    <source>
        <dbReference type="PROSITE" id="PS50081"/>
    </source>
</evidence>
<feature type="domain" description="Phorbol-ester/DAG-type" evidence="12">
    <location>
        <begin position="601"/>
        <end position="652"/>
    </location>
</feature>
<evidence type="ECO:0000256" key="1">
    <source>
        <dbReference type="ARBA" id="ARBA00001383"/>
    </source>
</evidence>
<feature type="compositionally biased region" description="Basic and acidic residues" evidence="11">
    <location>
        <begin position="452"/>
        <end position="464"/>
    </location>
</feature>
<dbReference type="Pfam" id="PF00781">
    <property type="entry name" value="DAGK_cat"/>
    <property type="match status" value="1"/>
</dbReference>
<evidence type="ECO:0000313" key="15">
    <source>
        <dbReference type="Proteomes" id="UP001159042"/>
    </source>
</evidence>
<keyword evidence="15" id="KW-1185">Reference proteome</keyword>
<sequence>MDEPVTSEETDDIDDPVVEEISIINSKRLEDSLYLFQYPLLSKNSTNEHKIKKCFYKPQNQEAQLELAMNVNSSKFDVDRAEIIAQEVDGDLDKLKDDKKPFFENGMVDKIFLKSTTPISDTSNYAVATYNGSEIHLTALKNIFQFRPSFPYMEKGLKRKKNSELEDDEEEAGSSSAQQVTVKFKQSNDRFDKAKDTFKSLQAKSAEEPWSECSWCEFDSTESSLERLKLIADYTHDVCEGNELSGPEYLKLLIPPPQELAPLEPCLPSHVLSLQAIRGLPILEQCRLLLKNAQIIQFQQLLMLLAGGEGLTSEALLRTLPKVAVLVRGNWIVKSEVLYPPNTFSATSGVPAELMCRARDYVLYLFTKNQYVERKKISSVMSVPSEEIKEIFTGISSLSSRNKGWELHLPADLDFLNKHIDLVQKQNLFWEHRFHQLSELLKDSKTRRRKSRSESKSISEDGRPRNGVIYSSDNDSGTEKNNKFLIKHINPKMWIFGDLYPPLGLTGFFSAFVLCCISFYLFKKISGDSNVPVRDSTKSHSWTSIKITSKAWYCSICESLLLHGIGVYCDCCGVCADPDCVKKANQKLNCKVVTSGNEYHLHHWVKGNLPLGATCTICDEDCSMELGLTDHQCCWCQRTVHTACLPEVEEVCDFGPYKSMIVPPWCVQVARRKGALNKHLLLRGVKNPGWEKWTPLVVIANKKSGNSDGAVVLSEFRKYLNPVQVVDLSERKPAAALQWCVLLAPKVVNILVGGGDGTISWVLTTSHKLDLDPEPPLAVLPLGTGNDLSRVLGWGKENPPELQVDVVLKNIQEAKLSDLDRWKVDVTSTRHLGLKLPSKTYFMYNYLSIGVDAQVALNFHKTRDSAFYVYGSRLFNKVLYLCFGTQQVVNANCKNLEQRIDLYLDGMSGDGTTKVTQSYHDGILEVVGIYSSFHMAQLQVGLSSPLRLGQAKVVEIRLKDKAPVQIDGEPWEQHPGKLKVTFVNRCPVLINQSAK</sequence>
<keyword evidence="8" id="KW-0862">Zinc</keyword>
<dbReference type="InterPro" id="IPR016064">
    <property type="entry name" value="NAD/diacylglycerol_kinase_sf"/>
</dbReference>
<dbReference type="CDD" id="cd20801">
    <property type="entry name" value="C1_DGKepsilon_typeIII_rpt1"/>
    <property type="match status" value="1"/>
</dbReference>
<dbReference type="SMART" id="SM00109">
    <property type="entry name" value="C1"/>
    <property type="match status" value="2"/>
</dbReference>
<evidence type="ECO:0000256" key="4">
    <source>
        <dbReference type="ARBA" id="ARBA00022723"/>
    </source>
</evidence>
<comment type="catalytic activity">
    <reaction evidence="1 10">
        <text>a 1,2-diacyl-sn-glycerol + ATP = a 1,2-diacyl-sn-glycero-3-phosphate + ADP + H(+)</text>
        <dbReference type="Rhea" id="RHEA:10272"/>
        <dbReference type="ChEBI" id="CHEBI:15378"/>
        <dbReference type="ChEBI" id="CHEBI:17815"/>
        <dbReference type="ChEBI" id="CHEBI:30616"/>
        <dbReference type="ChEBI" id="CHEBI:58608"/>
        <dbReference type="ChEBI" id="CHEBI:456216"/>
        <dbReference type="EC" id="2.7.1.107"/>
    </reaction>
</comment>
<dbReference type="Pfam" id="PF04801">
    <property type="entry name" value="RPC5"/>
    <property type="match status" value="1"/>
</dbReference>
<dbReference type="GO" id="GO:0007200">
    <property type="term" value="P:phospholipase C-activating G protein-coupled receptor signaling pathway"/>
    <property type="evidence" value="ECO:0007669"/>
    <property type="project" value="InterPro"/>
</dbReference>
<feature type="region of interest" description="Disordered" evidence="11">
    <location>
        <begin position="445"/>
        <end position="475"/>
    </location>
</feature>
<dbReference type="InterPro" id="IPR006886">
    <property type="entry name" value="RNA_pol_III_Rpc5"/>
</dbReference>
<dbReference type="PROSITE" id="PS00479">
    <property type="entry name" value="ZF_DAG_PE_1"/>
    <property type="match status" value="1"/>
</dbReference>
<dbReference type="Gene3D" id="3.30.60.20">
    <property type="match status" value="1"/>
</dbReference>
<evidence type="ECO:0000256" key="7">
    <source>
        <dbReference type="ARBA" id="ARBA00022777"/>
    </source>
</evidence>
<dbReference type="PROSITE" id="PS50146">
    <property type="entry name" value="DAGK"/>
    <property type="match status" value="1"/>
</dbReference>
<dbReference type="InterPro" id="IPR002219">
    <property type="entry name" value="PKC_DAG/PE"/>
</dbReference>
<dbReference type="PANTHER" id="PTHR11255:SF118">
    <property type="entry name" value="DIACYLGLYCEROL KINASE EPSILON"/>
    <property type="match status" value="1"/>
</dbReference>
<dbReference type="SUPFAM" id="SSF57889">
    <property type="entry name" value="Cysteine-rich domain"/>
    <property type="match status" value="1"/>
</dbReference>
<dbReference type="CDD" id="cd20853">
    <property type="entry name" value="C1_DGKepsilon_typeIII_rpt2"/>
    <property type="match status" value="1"/>
</dbReference>
<evidence type="ECO:0000256" key="2">
    <source>
        <dbReference type="ARBA" id="ARBA00009280"/>
    </source>
</evidence>
<accession>A0AAV8WA37</accession>
<dbReference type="SMART" id="SM00046">
    <property type="entry name" value="DAGKc"/>
    <property type="match status" value="1"/>
</dbReference>
<dbReference type="Pfam" id="PF00609">
    <property type="entry name" value="DAGK_acc"/>
    <property type="match status" value="2"/>
</dbReference>
<dbReference type="AlphaFoldDB" id="A0AAV8WA37"/>
<dbReference type="InterPro" id="IPR046349">
    <property type="entry name" value="C1-like_sf"/>
</dbReference>
<organism evidence="14 15">
    <name type="scientific">Exocentrus adspersus</name>
    <dbReference type="NCBI Taxonomy" id="1586481"/>
    <lineage>
        <taxon>Eukaryota</taxon>
        <taxon>Metazoa</taxon>
        <taxon>Ecdysozoa</taxon>
        <taxon>Arthropoda</taxon>
        <taxon>Hexapoda</taxon>
        <taxon>Insecta</taxon>
        <taxon>Pterygota</taxon>
        <taxon>Neoptera</taxon>
        <taxon>Endopterygota</taxon>
        <taxon>Coleoptera</taxon>
        <taxon>Polyphaga</taxon>
        <taxon>Cucujiformia</taxon>
        <taxon>Chrysomeloidea</taxon>
        <taxon>Cerambycidae</taxon>
        <taxon>Lamiinae</taxon>
        <taxon>Acanthocinini</taxon>
        <taxon>Exocentrus</taxon>
    </lineage>
</organism>
<comment type="caution">
    <text evidence="14">The sequence shown here is derived from an EMBL/GenBank/DDBJ whole genome shotgun (WGS) entry which is preliminary data.</text>
</comment>
<feature type="domain" description="DAGKc" evidence="13">
    <location>
        <begin position="691"/>
        <end position="828"/>
    </location>
</feature>
<dbReference type="InterPro" id="IPR017438">
    <property type="entry name" value="ATP-NAD_kinase_N"/>
</dbReference>
<dbReference type="Proteomes" id="UP001159042">
    <property type="component" value="Unassembled WGS sequence"/>
</dbReference>
<evidence type="ECO:0000256" key="8">
    <source>
        <dbReference type="ARBA" id="ARBA00022833"/>
    </source>
</evidence>
<evidence type="ECO:0000259" key="13">
    <source>
        <dbReference type="PROSITE" id="PS50146"/>
    </source>
</evidence>
<proteinExistence type="inferred from homology"/>
<reference evidence="14 15" key="1">
    <citation type="journal article" date="2023" name="Insect Mol. Biol.">
        <title>Genome sequencing provides insights into the evolution of gene families encoding plant cell wall-degrading enzymes in longhorned beetles.</title>
        <authorList>
            <person name="Shin N.R."/>
            <person name="Okamura Y."/>
            <person name="Kirsch R."/>
            <person name="Pauchet Y."/>
        </authorList>
    </citation>
    <scope>NUCLEOTIDE SEQUENCE [LARGE SCALE GENOMIC DNA]</scope>
    <source>
        <strain evidence="14">EAD_L_NR</strain>
    </source>
</reference>
<dbReference type="Gene3D" id="3.40.50.10330">
    <property type="entry name" value="Probable inorganic polyphosphate/atp-NAD kinase, domain 1"/>
    <property type="match status" value="1"/>
</dbReference>
<dbReference type="GO" id="GO:0006351">
    <property type="term" value="P:DNA-templated transcription"/>
    <property type="evidence" value="ECO:0007669"/>
    <property type="project" value="InterPro"/>
</dbReference>
<dbReference type="SUPFAM" id="SSF111331">
    <property type="entry name" value="NAD kinase/diacylglycerol kinase-like"/>
    <property type="match status" value="1"/>
</dbReference>
<evidence type="ECO:0000256" key="9">
    <source>
        <dbReference type="ARBA" id="ARBA00022840"/>
    </source>
</evidence>
<evidence type="ECO:0000256" key="3">
    <source>
        <dbReference type="ARBA" id="ARBA00022679"/>
    </source>
</evidence>
<evidence type="ECO:0000256" key="5">
    <source>
        <dbReference type="ARBA" id="ARBA00022737"/>
    </source>
</evidence>
<evidence type="ECO:0000256" key="6">
    <source>
        <dbReference type="ARBA" id="ARBA00022741"/>
    </source>
</evidence>
<comment type="similarity">
    <text evidence="2 10">Belongs to the eukaryotic diacylglycerol kinase family.</text>
</comment>
<evidence type="ECO:0000313" key="14">
    <source>
        <dbReference type="EMBL" id="KAJ8923178.1"/>
    </source>
</evidence>
<dbReference type="EMBL" id="JANEYG010000005">
    <property type="protein sequence ID" value="KAJ8923178.1"/>
    <property type="molecule type" value="Genomic_DNA"/>
</dbReference>
<dbReference type="GO" id="GO:0004143">
    <property type="term" value="F:ATP-dependent diacylglycerol kinase activity"/>
    <property type="evidence" value="ECO:0007669"/>
    <property type="project" value="UniProtKB-EC"/>
</dbReference>
<dbReference type="EC" id="2.7.1.107" evidence="10"/>
<dbReference type="PROSITE" id="PS50081">
    <property type="entry name" value="ZF_DAG_PE_2"/>
    <property type="match status" value="2"/>
</dbReference>
<dbReference type="PANTHER" id="PTHR11255">
    <property type="entry name" value="DIACYLGLYCEROL KINASE"/>
    <property type="match status" value="1"/>
</dbReference>
<dbReference type="InterPro" id="IPR037607">
    <property type="entry name" value="DGK"/>
</dbReference>
<dbReference type="GO" id="GO:0005524">
    <property type="term" value="F:ATP binding"/>
    <property type="evidence" value="ECO:0007669"/>
    <property type="project" value="UniProtKB-KW"/>
</dbReference>
<dbReference type="GO" id="GO:0046872">
    <property type="term" value="F:metal ion binding"/>
    <property type="evidence" value="ECO:0007669"/>
    <property type="project" value="UniProtKB-KW"/>
</dbReference>